<comment type="caution">
    <text evidence="2">The sequence shown here is derived from an EMBL/GenBank/DDBJ whole genome shotgun (WGS) entry which is preliminary data.</text>
</comment>
<dbReference type="PANTHER" id="PTHR28674">
    <property type="entry name" value="SIMILAR TO DNA SEGMENT, CHR 10, WAYNE STATE UNIVERSITY 102,-EXPRESSED"/>
    <property type="match status" value="1"/>
</dbReference>
<organism evidence="2 3">
    <name type="scientific">Ridgeia piscesae</name>
    <name type="common">Tubeworm</name>
    <dbReference type="NCBI Taxonomy" id="27915"/>
    <lineage>
        <taxon>Eukaryota</taxon>
        <taxon>Metazoa</taxon>
        <taxon>Spiralia</taxon>
        <taxon>Lophotrochozoa</taxon>
        <taxon>Annelida</taxon>
        <taxon>Polychaeta</taxon>
        <taxon>Sedentaria</taxon>
        <taxon>Canalipalpata</taxon>
        <taxon>Sabellida</taxon>
        <taxon>Siboglinidae</taxon>
        <taxon>Ridgeia</taxon>
    </lineage>
</organism>
<evidence type="ECO:0000313" key="2">
    <source>
        <dbReference type="EMBL" id="KAK2187171.1"/>
    </source>
</evidence>
<dbReference type="InterPro" id="IPR027921">
    <property type="entry name" value="NOPCHAP1"/>
</dbReference>
<evidence type="ECO:0000256" key="1">
    <source>
        <dbReference type="SAM" id="MobiDB-lite"/>
    </source>
</evidence>
<gene>
    <name evidence="2" type="ORF">NP493_173g04000</name>
</gene>
<dbReference type="GO" id="GO:0000492">
    <property type="term" value="P:box C/D snoRNP assembly"/>
    <property type="evidence" value="ECO:0007669"/>
    <property type="project" value="InterPro"/>
</dbReference>
<dbReference type="GO" id="GO:0062064">
    <property type="term" value="F:box C/D methylation guide snoRNP complex binding"/>
    <property type="evidence" value="ECO:0007669"/>
    <property type="project" value="TreeGrafter"/>
</dbReference>
<protein>
    <submittedName>
        <fullName evidence="2">Uncharacterized protein</fullName>
    </submittedName>
</protein>
<name>A0AAD9P2X4_RIDPI</name>
<sequence>MLLVVGRKKKMPESLKTFQVPPSSVLQQARHFLPQLASANAALEERLRTIPATQLDIENIDDCHGDIIEMNLALVQNEDSDSCDSSGAEDSEDDDDDQPVFPDHLTPDNINIKKPVPRTKRPNIEDYGRYTDVTRRVRHMCKRH</sequence>
<dbReference type="PANTHER" id="PTHR28674:SF1">
    <property type="entry name" value="NOP PROTEIN CHAPERONE 1"/>
    <property type="match status" value="1"/>
</dbReference>
<dbReference type="EMBL" id="JAODUO010000176">
    <property type="protein sequence ID" value="KAK2187171.1"/>
    <property type="molecule type" value="Genomic_DNA"/>
</dbReference>
<dbReference type="Pfam" id="PF15370">
    <property type="entry name" value="NOPCHAP1"/>
    <property type="match status" value="1"/>
</dbReference>
<proteinExistence type="predicted"/>
<reference evidence="2" key="1">
    <citation type="journal article" date="2023" name="Mol. Biol. Evol.">
        <title>Third-Generation Sequencing Reveals the Adaptive Role of the Epigenome in Three Deep-Sea Polychaetes.</title>
        <authorList>
            <person name="Perez M."/>
            <person name="Aroh O."/>
            <person name="Sun Y."/>
            <person name="Lan Y."/>
            <person name="Juniper S.K."/>
            <person name="Young C.R."/>
            <person name="Angers B."/>
            <person name="Qian P.Y."/>
        </authorList>
    </citation>
    <scope>NUCLEOTIDE SEQUENCE</scope>
    <source>
        <strain evidence="2">R07B-5</strain>
    </source>
</reference>
<dbReference type="Proteomes" id="UP001209878">
    <property type="component" value="Unassembled WGS sequence"/>
</dbReference>
<dbReference type="AlphaFoldDB" id="A0AAD9P2X4"/>
<evidence type="ECO:0000313" key="3">
    <source>
        <dbReference type="Proteomes" id="UP001209878"/>
    </source>
</evidence>
<accession>A0AAD9P2X4</accession>
<feature type="compositionally biased region" description="Acidic residues" evidence="1">
    <location>
        <begin position="78"/>
        <end position="98"/>
    </location>
</feature>
<keyword evidence="3" id="KW-1185">Reference proteome</keyword>
<feature type="region of interest" description="Disordered" evidence="1">
    <location>
        <begin position="78"/>
        <end position="125"/>
    </location>
</feature>